<protein>
    <submittedName>
        <fullName evidence="1">Uncharacterized protein</fullName>
    </submittedName>
</protein>
<comment type="caution">
    <text evidence="1">The sequence shown here is derived from an EMBL/GenBank/DDBJ whole genome shotgun (WGS) entry which is preliminary data.</text>
</comment>
<dbReference type="Proteomes" id="UP001549184">
    <property type="component" value="Unassembled WGS sequence"/>
</dbReference>
<organism evidence="1 2">
    <name type="scientific">Dyella japonica</name>
    <dbReference type="NCBI Taxonomy" id="231455"/>
    <lineage>
        <taxon>Bacteria</taxon>
        <taxon>Pseudomonadati</taxon>
        <taxon>Pseudomonadota</taxon>
        <taxon>Gammaproteobacteria</taxon>
        <taxon>Lysobacterales</taxon>
        <taxon>Rhodanobacteraceae</taxon>
        <taxon>Dyella</taxon>
    </lineage>
</organism>
<evidence type="ECO:0000313" key="1">
    <source>
        <dbReference type="EMBL" id="MET3653517.1"/>
    </source>
</evidence>
<evidence type="ECO:0000313" key="2">
    <source>
        <dbReference type="Proteomes" id="UP001549184"/>
    </source>
</evidence>
<sequence length="98" mass="10676">MCEPTAEGLKRYPESAGYNVDLASPIPCVCKPACWVRCAGECGCQACSVQFTTFCEASGRLTALVPTSQAEEEALYAYRHPGGTEPPTIIRRRKFDGR</sequence>
<dbReference type="EMBL" id="JBEPMU010000005">
    <property type="protein sequence ID" value="MET3653517.1"/>
    <property type="molecule type" value="Genomic_DNA"/>
</dbReference>
<keyword evidence="2" id="KW-1185">Reference proteome</keyword>
<name>A0ABV2JXG0_9GAMM</name>
<accession>A0ABV2JXG0</accession>
<proteinExistence type="predicted"/>
<gene>
    <name evidence="1" type="ORF">ABIC75_003254</name>
</gene>
<reference evidence="1 2" key="1">
    <citation type="submission" date="2024-06" db="EMBL/GenBank/DDBJ databases">
        <title>Sorghum-associated microbial communities from plants grown in Nebraska, USA.</title>
        <authorList>
            <person name="Schachtman D."/>
        </authorList>
    </citation>
    <scope>NUCLEOTIDE SEQUENCE [LARGE SCALE GENOMIC DNA]</scope>
    <source>
        <strain evidence="1 2">1073</strain>
    </source>
</reference>